<dbReference type="Gene3D" id="3.40.30.10">
    <property type="entry name" value="Glutaredoxin"/>
    <property type="match status" value="1"/>
</dbReference>
<feature type="domain" description="GST N-terminal" evidence="2">
    <location>
        <begin position="22"/>
        <end position="88"/>
    </location>
</feature>
<dbReference type="InterPro" id="IPR010987">
    <property type="entry name" value="Glutathione-S-Trfase_C-like"/>
</dbReference>
<dbReference type="InterPro" id="IPR036249">
    <property type="entry name" value="Thioredoxin-like_sf"/>
</dbReference>
<protein>
    <submittedName>
        <fullName evidence="4">Glutathione S-transferase family protein</fullName>
    </submittedName>
</protein>
<dbReference type="SUPFAM" id="SSF47616">
    <property type="entry name" value="GST C-terminal domain-like"/>
    <property type="match status" value="1"/>
</dbReference>
<proteinExistence type="inferred from homology"/>
<dbReference type="CDD" id="cd03046">
    <property type="entry name" value="GST_N_GTT1_like"/>
    <property type="match status" value="1"/>
</dbReference>
<evidence type="ECO:0000313" key="5">
    <source>
        <dbReference type="Proteomes" id="UP000319771"/>
    </source>
</evidence>
<dbReference type="InterPro" id="IPR040079">
    <property type="entry name" value="Glutathione_S-Trfase"/>
</dbReference>
<dbReference type="Pfam" id="PF02798">
    <property type="entry name" value="GST_N"/>
    <property type="match status" value="1"/>
</dbReference>
<dbReference type="Pfam" id="PF00043">
    <property type="entry name" value="GST_C"/>
    <property type="match status" value="1"/>
</dbReference>
<dbReference type="SFLD" id="SFLDS00019">
    <property type="entry name" value="Glutathione_Transferase_(cytos"/>
    <property type="match status" value="1"/>
</dbReference>
<dbReference type="InterPro" id="IPR036282">
    <property type="entry name" value="Glutathione-S-Trfase_C_sf"/>
</dbReference>
<reference evidence="4 5" key="1">
    <citation type="journal article" date="2019" name="Nat. Microbiol.">
        <title>Mediterranean grassland soil C-N compound turnover is dependent on rainfall and depth, and is mediated by genomically divergent microorganisms.</title>
        <authorList>
            <person name="Diamond S."/>
            <person name="Andeer P.F."/>
            <person name="Li Z."/>
            <person name="Crits-Christoph A."/>
            <person name="Burstein D."/>
            <person name="Anantharaman K."/>
            <person name="Lane K.R."/>
            <person name="Thomas B.C."/>
            <person name="Pan C."/>
            <person name="Northen T.R."/>
            <person name="Banfield J.F."/>
        </authorList>
    </citation>
    <scope>NUCLEOTIDE SEQUENCE [LARGE SCALE GENOMIC DNA]</scope>
    <source>
        <strain evidence="4">WS_11</strain>
    </source>
</reference>
<evidence type="ECO:0000259" key="3">
    <source>
        <dbReference type="PROSITE" id="PS50405"/>
    </source>
</evidence>
<dbReference type="SFLD" id="SFLDG01150">
    <property type="entry name" value="Main.1:_Beta-like"/>
    <property type="match status" value="1"/>
</dbReference>
<dbReference type="InterPro" id="IPR004046">
    <property type="entry name" value="GST_C"/>
</dbReference>
<comment type="caution">
    <text evidence="4">The sequence shown here is derived from an EMBL/GenBank/DDBJ whole genome shotgun (WGS) entry which is preliminary data.</text>
</comment>
<name>A0A538U5H3_UNCEI</name>
<dbReference type="PROSITE" id="PS50405">
    <property type="entry name" value="GST_CTER"/>
    <property type="match status" value="1"/>
</dbReference>
<gene>
    <name evidence="4" type="ORF">E6K81_10880</name>
</gene>
<dbReference type="PANTHER" id="PTHR44051">
    <property type="entry name" value="GLUTATHIONE S-TRANSFERASE-RELATED"/>
    <property type="match status" value="1"/>
</dbReference>
<dbReference type="PROSITE" id="PS50404">
    <property type="entry name" value="GST_NTER"/>
    <property type="match status" value="1"/>
</dbReference>
<dbReference type="EMBL" id="VBPB01000182">
    <property type="protein sequence ID" value="TMQ71143.1"/>
    <property type="molecule type" value="Genomic_DNA"/>
</dbReference>
<dbReference type="AlphaFoldDB" id="A0A538U5H3"/>
<organism evidence="4 5">
    <name type="scientific">Eiseniibacteriota bacterium</name>
    <dbReference type="NCBI Taxonomy" id="2212470"/>
    <lineage>
        <taxon>Bacteria</taxon>
        <taxon>Candidatus Eiseniibacteriota</taxon>
    </lineage>
</organism>
<dbReference type="SFLD" id="SFLDG00358">
    <property type="entry name" value="Main_(cytGST)"/>
    <property type="match status" value="1"/>
</dbReference>
<keyword evidence="4" id="KW-0808">Transferase</keyword>
<feature type="domain" description="GST C-terminal" evidence="3">
    <location>
        <begin position="91"/>
        <end position="214"/>
    </location>
</feature>
<comment type="similarity">
    <text evidence="1">Belongs to the GST superfamily.</text>
</comment>
<dbReference type="CDD" id="cd03207">
    <property type="entry name" value="GST_C_8"/>
    <property type="match status" value="1"/>
</dbReference>
<evidence type="ECO:0000256" key="1">
    <source>
        <dbReference type="RuleBase" id="RU003494"/>
    </source>
</evidence>
<dbReference type="SUPFAM" id="SSF52833">
    <property type="entry name" value="Thioredoxin-like"/>
    <property type="match status" value="1"/>
</dbReference>
<evidence type="ECO:0000259" key="2">
    <source>
        <dbReference type="PROSITE" id="PS50404"/>
    </source>
</evidence>
<dbReference type="Gene3D" id="1.20.1050.10">
    <property type="match status" value="1"/>
</dbReference>
<dbReference type="InterPro" id="IPR004045">
    <property type="entry name" value="Glutathione_S-Trfase_N"/>
</dbReference>
<accession>A0A538U5H3</accession>
<dbReference type="GO" id="GO:0016740">
    <property type="term" value="F:transferase activity"/>
    <property type="evidence" value="ECO:0007669"/>
    <property type="project" value="UniProtKB-KW"/>
</dbReference>
<evidence type="ECO:0000313" key="4">
    <source>
        <dbReference type="EMBL" id="TMQ71143.1"/>
    </source>
</evidence>
<dbReference type="Proteomes" id="UP000319771">
    <property type="component" value="Unassembled WGS sequence"/>
</dbReference>
<dbReference type="PANTHER" id="PTHR44051:SF8">
    <property type="entry name" value="GLUTATHIONE S-TRANSFERASE GSTA"/>
    <property type="match status" value="1"/>
</dbReference>
<sequence>MITVYVFGNAPVPVRNITRDLRALWALEESGLPYRLQPLDFARGELKRPAYARLNPFGQIPSIDDDGFTLFESAAIVLYVAEKAGKLLPETHEGRTRATQWAFAAVNTVEPPIAELFAIDNFFTDQPWARQRRPAVVEQVKKRLATLEAELAQRPYVIGHEFGAPDILMATVLRLVQQPDLLDAVPNVGAYLARCESRPAWRKVLAEHQQRLAA</sequence>